<evidence type="ECO:0000256" key="6">
    <source>
        <dbReference type="ARBA" id="ARBA00023306"/>
    </source>
</evidence>
<dbReference type="PANTHER" id="PTHR37485:SF1">
    <property type="entry name" value="CELL DIVISION PROTEIN FTSB"/>
    <property type="match status" value="1"/>
</dbReference>
<evidence type="ECO:0000256" key="2">
    <source>
        <dbReference type="ARBA" id="ARBA00022618"/>
    </source>
</evidence>
<dbReference type="PANTHER" id="PTHR37485">
    <property type="entry name" value="CELL DIVISION PROTEIN FTSB"/>
    <property type="match status" value="1"/>
</dbReference>
<evidence type="ECO:0000256" key="7">
    <source>
        <dbReference type="HAMAP-Rule" id="MF_00599"/>
    </source>
</evidence>
<feature type="topological domain" description="Cytoplasmic" evidence="7">
    <location>
        <begin position="1"/>
        <end position="7"/>
    </location>
</feature>
<evidence type="ECO:0000256" key="1">
    <source>
        <dbReference type="ARBA" id="ARBA00022475"/>
    </source>
</evidence>
<evidence type="ECO:0000313" key="10">
    <source>
        <dbReference type="Proteomes" id="UP000252182"/>
    </source>
</evidence>
<evidence type="ECO:0000313" key="9">
    <source>
        <dbReference type="EMBL" id="AXF86192.1"/>
    </source>
</evidence>
<reference evidence="10" key="1">
    <citation type="submission" date="2018-07" db="EMBL/GenBank/DDBJ databases">
        <authorList>
            <person name="Kim H."/>
        </authorList>
    </citation>
    <scope>NUCLEOTIDE SEQUENCE [LARGE SCALE GENOMIC DNA]</scope>
    <source>
        <strain evidence="10">F02</strain>
    </source>
</reference>
<name>A0A345DCV4_9BURK</name>
<dbReference type="Proteomes" id="UP000252182">
    <property type="component" value="Chromosome"/>
</dbReference>
<comment type="subcellular location">
    <subcellularLocation>
        <location evidence="7">Cell inner membrane</location>
        <topology evidence="7">Single-pass type II membrane protein</topology>
    </subcellularLocation>
    <text evidence="7">Localizes to the division septum.</text>
</comment>
<dbReference type="InterPro" id="IPR023081">
    <property type="entry name" value="Cell_div_FtsB"/>
</dbReference>
<comment type="subunit">
    <text evidence="7">Part of a complex composed of FtsB, FtsL and FtsQ.</text>
</comment>
<gene>
    <name evidence="7 9" type="primary">ftsB</name>
    <name evidence="9" type="ORF">DTO96_101938</name>
</gene>
<keyword evidence="6 7" id="KW-0131">Cell cycle</keyword>
<comment type="function">
    <text evidence="7">Essential cell division protein. May link together the upstream cell division proteins, which are predominantly cytoplasmic, with the downstream cell division proteins, which are predominantly periplasmic.</text>
</comment>
<keyword evidence="2 7" id="KW-0132">Cell division</keyword>
<proteinExistence type="inferred from homology"/>
<sequence>MGFAMRRLPLFLVLILVALQWPLWNGYWELFQTKKSIDEQQKVNQELIYRNAALQADIRDLKQGNDAVQERARLQLGMVKSDEVFVQVMDQPSAVAAGPSQTAVSPALAAGDSAVTVRQAAPVKPIAPLTSTPPVKDEAVAVSPPVASTSALKP</sequence>
<feature type="topological domain" description="Periplasmic" evidence="7">
    <location>
        <begin position="25"/>
        <end position="154"/>
    </location>
</feature>
<dbReference type="GO" id="GO:0043093">
    <property type="term" value="P:FtsZ-dependent cytokinesis"/>
    <property type="evidence" value="ECO:0007669"/>
    <property type="project" value="UniProtKB-UniRule"/>
</dbReference>
<dbReference type="GO" id="GO:0030428">
    <property type="term" value="C:cell septum"/>
    <property type="evidence" value="ECO:0007669"/>
    <property type="project" value="TreeGrafter"/>
</dbReference>
<accession>A0A345DCV4</accession>
<keyword evidence="7" id="KW-0997">Cell inner membrane</keyword>
<protein>
    <recommendedName>
        <fullName evidence="7">Cell division protein FtsB</fullName>
    </recommendedName>
</protein>
<dbReference type="GO" id="GO:0005886">
    <property type="term" value="C:plasma membrane"/>
    <property type="evidence" value="ECO:0007669"/>
    <property type="project" value="UniProtKB-SubCell"/>
</dbReference>
<dbReference type="Pfam" id="PF04977">
    <property type="entry name" value="DivIC"/>
    <property type="match status" value="1"/>
</dbReference>
<keyword evidence="5 7" id="KW-0472">Membrane</keyword>
<evidence type="ECO:0000256" key="5">
    <source>
        <dbReference type="ARBA" id="ARBA00023136"/>
    </source>
</evidence>
<keyword evidence="1 7" id="KW-1003">Cell membrane</keyword>
<dbReference type="EMBL" id="CP031124">
    <property type="protein sequence ID" value="AXF86192.1"/>
    <property type="molecule type" value="Genomic_DNA"/>
</dbReference>
<dbReference type="KEGG" id="hyf:DTO96_101938"/>
<comment type="similarity">
    <text evidence="7">Belongs to the FtsB family.</text>
</comment>
<evidence type="ECO:0000256" key="4">
    <source>
        <dbReference type="ARBA" id="ARBA00022989"/>
    </source>
</evidence>
<keyword evidence="4 7" id="KW-1133">Transmembrane helix</keyword>
<keyword evidence="10" id="KW-1185">Reference proteome</keyword>
<evidence type="ECO:0000256" key="8">
    <source>
        <dbReference type="SAM" id="MobiDB-lite"/>
    </source>
</evidence>
<dbReference type="InterPro" id="IPR007060">
    <property type="entry name" value="FtsL/DivIC"/>
</dbReference>
<dbReference type="GO" id="GO:0032153">
    <property type="term" value="C:cell division site"/>
    <property type="evidence" value="ECO:0007669"/>
    <property type="project" value="UniProtKB-UniRule"/>
</dbReference>
<dbReference type="AlphaFoldDB" id="A0A345DCV4"/>
<keyword evidence="3 7" id="KW-0812">Transmembrane</keyword>
<organism evidence="9 10">
    <name type="scientific">Ephemeroptericola cinctiostellae</name>
    <dbReference type="NCBI Taxonomy" id="2268024"/>
    <lineage>
        <taxon>Bacteria</taxon>
        <taxon>Pseudomonadati</taxon>
        <taxon>Pseudomonadota</taxon>
        <taxon>Betaproteobacteria</taxon>
        <taxon>Burkholderiales</taxon>
        <taxon>Burkholderiaceae</taxon>
        <taxon>Ephemeroptericola</taxon>
    </lineage>
</organism>
<evidence type="ECO:0000256" key="3">
    <source>
        <dbReference type="ARBA" id="ARBA00022692"/>
    </source>
</evidence>
<feature type="region of interest" description="Disordered" evidence="8">
    <location>
        <begin position="123"/>
        <end position="154"/>
    </location>
</feature>
<dbReference type="HAMAP" id="MF_00599">
    <property type="entry name" value="FtsB"/>
    <property type="match status" value="1"/>
</dbReference>